<reference evidence="2 3" key="1">
    <citation type="journal article" date="2020" name="Int. J. Syst. Evol. Microbiol.">
        <title>Reclassification of Streptomyces castelarensis and Streptomyces sporoclivatus as later heterotypic synonyms of Streptomyces antimycoticus.</title>
        <authorList>
            <person name="Komaki H."/>
            <person name="Tamura T."/>
        </authorList>
    </citation>
    <scope>NUCLEOTIDE SEQUENCE [LARGE SCALE GENOMIC DNA]</scope>
    <source>
        <strain evidence="2 3">NBRC 100767</strain>
    </source>
</reference>
<evidence type="ECO:0000313" key="2">
    <source>
        <dbReference type="EMBL" id="BBJ46709.1"/>
    </source>
</evidence>
<accession>A0A499VCI7</accession>
<feature type="compositionally biased region" description="Basic and acidic residues" evidence="1">
    <location>
        <begin position="88"/>
        <end position="99"/>
    </location>
</feature>
<sequence>MEQLSTPILATCPRRPLNTRDTYAEALSSTTVHGRDRHRIRGRLGPRPSAAGPGRRPAGQARQTGADELQQHLRVDLPGGALPHQTRPRADALRAEHIDPPVAGVLPRHHRPPPRRDHAQPVEFADPDDLALFRALDGRRVLIERH</sequence>
<dbReference type="EMBL" id="AP019620">
    <property type="protein sequence ID" value="BBJ46709.1"/>
    <property type="molecule type" value="Genomic_DNA"/>
</dbReference>
<evidence type="ECO:0000256" key="1">
    <source>
        <dbReference type="SAM" id="MobiDB-lite"/>
    </source>
</evidence>
<protein>
    <submittedName>
        <fullName evidence="2">Uncharacterized protein</fullName>
    </submittedName>
</protein>
<name>A0A499VCI7_9ACTN</name>
<feature type="compositionally biased region" description="Basic residues" evidence="1">
    <location>
        <begin position="35"/>
        <end position="44"/>
    </location>
</feature>
<feature type="compositionally biased region" description="Low complexity" evidence="1">
    <location>
        <begin position="45"/>
        <end position="62"/>
    </location>
</feature>
<organism evidence="2 3">
    <name type="scientific">Streptomyces antimycoticus</name>
    <dbReference type="NCBI Taxonomy" id="68175"/>
    <lineage>
        <taxon>Bacteria</taxon>
        <taxon>Bacillati</taxon>
        <taxon>Actinomycetota</taxon>
        <taxon>Actinomycetes</taxon>
        <taxon>Kitasatosporales</taxon>
        <taxon>Streptomycetaceae</taxon>
        <taxon>Streptomyces</taxon>
        <taxon>Streptomyces violaceusniger group</taxon>
    </lineage>
</organism>
<dbReference type="Proteomes" id="UP000463951">
    <property type="component" value="Chromosome"/>
</dbReference>
<gene>
    <name evidence="2" type="ORF">SSPO_094270</name>
</gene>
<dbReference type="AlphaFoldDB" id="A0A499VCI7"/>
<feature type="region of interest" description="Disordered" evidence="1">
    <location>
        <begin position="27"/>
        <end position="123"/>
    </location>
</feature>
<proteinExistence type="predicted"/>
<evidence type="ECO:0000313" key="3">
    <source>
        <dbReference type="Proteomes" id="UP000463951"/>
    </source>
</evidence>